<evidence type="ECO:0000313" key="9">
    <source>
        <dbReference type="EMBL" id="KAJ8604296.1"/>
    </source>
</evidence>
<dbReference type="Proteomes" id="UP001230188">
    <property type="component" value="Unassembled WGS sequence"/>
</dbReference>
<comment type="similarity">
    <text evidence="2 7">Belongs to the PRP38 family.</text>
</comment>
<comment type="subcellular location">
    <subcellularLocation>
        <location evidence="1 7">Nucleus</location>
    </subcellularLocation>
</comment>
<feature type="compositionally biased region" description="Basic residues" evidence="8">
    <location>
        <begin position="208"/>
        <end position="218"/>
    </location>
</feature>
<protein>
    <recommendedName>
        <fullName evidence="7">Pre-mRNA-splicing factor 38</fullName>
    </recommendedName>
</protein>
<dbReference type="EMBL" id="JAQMWT010000334">
    <property type="protein sequence ID" value="KAJ8604296.1"/>
    <property type="molecule type" value="Genomic_DNA"/>
</dbReference>
<evidence type="ECO:0000256" key="2">
    <source>
        <dbReference type="ARBA" id="ARBA00006164"/>
    </source>
</evidence>
<evidence type="ECO:0000256" key="4">
    <source>
        <dbReference type="ARBA" id="ARBA00022728"/>
    </source>
</evidence>
<dbReference type="InterPro" id="IPR005037">
    <property type="entry name" value="PRP38"/>
</dbReference>
<evidence type="ECO:0000256" key="8">
    <source>
        <dbReference type="SAM" id="MobiDB-lite"/>
    </source>
</evidence>
<sequence length="250" mass="28049">MANRTEAFAREIHGTNPQRIVEKILRLKVYASPYWKESCFGLTAETLVDRAVELSHIGGTYGGIRKPTKFMCLLLKMLQIQPDLDIVLEFIKNDEYKYVRCLGALYLRCVGRPVDVYNYLEALYADYSKIRVRAFDGWTISHVDEFVDELLTSDYSCDIALPHLPPRHHLQAQGILGPRLNHAQSLAADDDDEAAPQKPGGAPLPGTRAKKPLFKKPRPPAVEGDRDSLDVAATNALREKLGLKPLRVVV</sequence>
<accession>A0AAD7UF53</accession>
<comment type="caution">
    <text evidence="9">The sequence shown here is derived from an EMBL/GenBank/DDBJ whole genome shotgun (WGS) entry which is preliminary data.</text>
</comment>
<dbReference type="Pfam" id="PF03371">
    <property type="entry name" value="PRP38"/>
    <property type="match status" value="1"/>
</dbReference>
<gene>
    <name evidence="9" type="ORF">CTAYLR_002523</name>
</gene>
<reference evidence="9" key="1">
    <citation type="submission" date="2023-01" db="EMBL/GenBank/DDBJ databases">
        <title>Metagenome sequencing of chrysophaentin producing Chrysophaeum taylorii.</title>
        <authorList>
            <person name="Davison J."/>
            <person name="Bewley C."/>
        </authorList>
    </citation>
    <scope>NUCLEOTIDE SEQUENCE</scope>
    <source>
        <strain evidence="9">NIES-1699</strain>
    </source>
</reference>
<evidence type="ECO:0000256" key="7">
    <source>
        <dbReference type="RuleBase" id="RU367025"/>
    </source>
</evidence>
<keyword evidence="5 7" id="KW-0508">mRNA splicing</keyword>
<evidence type="ECO:0000256" key="3">
    <source>
        <dbReference type="ARBA" id="ARBA00022664"/>
    </source>
</evidence>
<keyword evidence="6 7" id="KW-0539">Nucleus</keyword>
<keyword evidence="3 7" id="KW-0507">mRNA processing</keyword>
<keyword evidence="10" id="KW-1185">Reference proteome</keyword>
<evidence type="ECO:0000256" key="1">
    <source>
        <dbReference type="ARBA" id="ARBA00004123"/>
    </source>
</evidence>
<proteinExistence type="inferred from homology"/>
<feature type="region of interest" description="Disordered" evidence="8">
    <location>
        <begin position="189"/>
        <end position="227"/>
    </location>
</feature>
<evidence type="ECO:0000313" key="10">
    <source>
        <dbReference type="Proteomes" id="UP001230188"/>
    </source>
</evidence>
<organism evidence="9 10">
    <name type="scientific">Chrysophaeum taylorii</name>
    <dbReference type="NCBI Taxonomy" id="2483200"/>
    <lineage>
        <taxon>Eukaryota</taxon>
        <taxon>Sar</taxon>
        <taxon>Stramenopiles</taxon>
        <taxon>Ochrophyta</taxon>
        <taxon>Pelagophyceae</taxon>
        <taxon>Pelagomonadales</taxon>
        <taxon>Pelagomonadaceae</taxon>
        <taxon>Chrysophaeum</taxon>
    </lineage>
</organism>
<dbReference type="GO" id="GO:0005681">
    <property type="term" value="C:spliceosomal complex"/>
    <property type="evidence" value="ECO:0007669"/>
    <property type="project" value="UniProtKB-KW"/>
</dbReference>
<dbReference type="PANTHER" id="PTHR23142">
    <property type="entry name" value="PRE-MRNA-SPLICING FACTOR 38A-RELATED"/>
    <property type="match status" value="1"/>
</dbReference>
<dbReference type="AlphaFoldDB" id="A0AAD7UF53"/>
<comment type="function">
    <text evidence="7">Required for pre-mRNA splicing.</text>
</comment>
<dbReference type="GO" id="GO:0000398">
    <property type="term" value="P:mRNA splicing, via spliceosome"/>
    <property type="evidence" value="ECO:0007669"/>
    <property type="project" value="UniProtKB-UniRule"/>
</dbReference>
<evidence type="ECO:0000256" key="6">
    <source>
        <dbReference type="ARBA" id="ARBA00023242"/>
    </source>
</evidence>
<evidence type="ECO:0000256" key="5">
    <source>
        <dbReference type="ARBA" id="ARBA00023187"/>
    </source>
</evidence>
<name>A0AAD7UF53_9STRA</name>
<keyword evidence="4 7" id="KW-0747">Spliceosome</keyword>